<organism evidence="8 9">
    <name type="scientific">Virgisporangium ochraceum</name>
    <dbReference type="NCBI Taxonomy" id="65505"/>
    <lineage>
        <taxon>Bacteria</taxon>
        <taxon>Bacillati</taxon>
        <taxon>Actinomycetota</taxon>
        <taxon>Actinomycetes</taxon>
        <taxon>Micromonosporales</taxon>
        <taxon>Micromonosporaceae</taxon>
        <taxon>Virgisporangium</taxon>
    </lineage>
</organism>
<dbReference type="PROSITE" id="PS51892">
    <property type="entry name" value="SUBTILASE"/>
    <property type="match status" value="1"/>
</dbReference>
<dbReference type="InterPro" id="IPR000209">
    <property type="entry name" value="Peptidase_S8/S53_dom"/>
</dbReference>
<feature type="chain" id="PRO_5038951099" description="Peptidase S8/S53 domain-containing protein" evidence="6">
    <location>
        <begin position="28"/>
        <end position="594"/>
    </location>
</feature>
<dbReference type="PANTHER" id="PTHR43806:SF65">
    <property type="entry name" value="SERINE PROTEASE APRX"/>
    <property type="match status" value="1"/>
</dbReference>
<dbReference type="GO" id="GO:0004252">
    <property type="term" value="F:serine-type endopeptidase activity"/>
    <property type="evidence" value="ECO:0007669"/>
    <property type="project" value="UniProtKB-UniRule"/>
</dbReference>
<dbReference type="InterPro" id="IPR036852">
    <property type="entry name" value="Peptidase_S8/S53_dom_sf"/>
</dbReference>
<keyword evidence="3 5" id="KW-0378">Hydrolase</keyword>
<feature type="signal peptide" evidence="6">
    <location>
        <begin position="1"/>
        <end position="27"/>
    </location>
</feature>
<evidence type="ECO:0000256" key="3">
    <source>
        <dbReference type="ARBA" id="ARBA00022801"/>
    </source>
</evidence>
<evidence type="ECO:0000256" key="1">
    <source>
        <dbReference type="ARBA" id="ARBA00011073"/>
    </source>
</evidence>
<dbReference type="PANTHER" id="PTHR43806">
    <property type="entry name" value="PEPTIDASE S8"/>
    <property type="match status" value="1"/>
</dbReference>
<evidence type="ECO:0000259" key="7">
    <source>
        <dbReference type="Pfam" id="PF00082"/>
    </source>
</evidence>
<dbReference type="InterPro" id="IPR015500">
    <property type="entry name" value="Peptidase_S8_subtilisin-rel"/>
</dbReference>
<feature type="active site" description="Charge relay system" evidence="5">
    <location>
        <position position="197"/>
    </location>
</feature>
<dbReference type="Gene3D" id="3.40.50.200">
    <property type="entry name" value="Peptidase S8/S53 domain"/>
    <property type="match status" value="1"/>
</dbReference>
<evidence type="ECO:0000313" key="9">
    <source>
        <dbReference type="Proteomes" id="UP000635606"/>
    </source>
</evidence>
<reference evidence="8" key="1">
    <citation type="submission" date="2021-01" db="EMBL/GenBank/DDBJ databases">
        <title>Whole genome shotgun sequence of Virgisporangium ochraceum NBRC 16418.</title>
        <authorList>
            <person name="Komaki H."/>
            <person name="Tamura T."/>
        </authorList>
    </citation>
    <scope>NUCLEOTIDE SEQUENCE</scope>
    <source>
        <strain evidence="8">NBRC 16418</strain>
    </source>
</reference>
<evidence type="ECO:0000256" key="6">
    <source>
        <dbReference type="SAM" id="SignalP"/>
    </source>
</evidence>
<comment type="similarity">
    <text evidence="1 5">Belongs to the peptidase S8 family.</text>
</comment>
<evidence type="ECO:0000256" key="2">
    <source>
        <dbReference type="ARBA" id="ARBA00022670"/>
    </source>
</evidence>
<dbReference type="Gene3D" id="3.30.70.80">
    <property type="entry name" value="Peptidase S8 propeptide/proteinase inhibitor I9"/>
    <property type="match status" value="1"/>
</dbReference>
<evidence type="ECO:0000256" key="5">
    <source>
        <dbReference type="PROSITE-ProRule" id="PRU01240"/>
    </source>
</evidence>
<keyword evidence="2 5" id="KW-0645">Protease</keyword>
<keyword evidence="4 5" id="KW-0720">Serine protease</keyword>
<gene>
    <name evidence="8" type="ORF">Voc01_016960</name>
</gene>
<keyword evidence="9" id="KW-1185">Reference proteome</keyword>
<evidence type="ECO:0000256" key="4">
    <source>
        <dbReference type="ARBA" id="ARBA00022825"/>
    </source>
</evidence>
<dbReference type="InterPro" id="IPR037045">
    <property type="entry name" value="S8pro/Inhibitor_I9_sf"/>
</dbReference>
<dbReference type="EMBL" id="BOPH01000020">
    <property type="protein sequence ID" value="GIJ66779.1"/>
    <property type="molecule type" value="Genomic_DNA"/>
</dbReference>
<dbReference type="GO" id="GO:0006508">
    <property type="term" value="P:proteolysis"/>
    <property type="evidence" value="ECO:0007669"/>
    <property type="project" value="UniProtKB-KW"/>
</dbReference>
<evidence type="ECO:0000313" key="8">
    <source>
        <dbReference type="EMBL" id="GIJ66779.1"/>
    </source>
</evidence>
<dbReference type="PRINTS" id="PR00723">
    <property type="entry name" value="SUBTILISIN"/>
</dbReference>
<sequence>MAVLRPGRWVRHLAVPAVASLAALTTALTTAPAIPAAAGTVAAGPRADTDVIVAYTDAAAAERAVAAVGGTTTRRLDLVDSIAATVPASGLRGLATASGVRTVTPDGSVRLKAARWRADTDENSLYSIEAGNGAQRVWTMKDAAGRTVTGKGVGVALIDSGISPVEGLNAPGKVVNGPDLSLEAPAVVTRHLDTFGHGTHMAGIIAGRDTAVRAGYESDPRNFTGVAPDATLINVKVAAADGAVDVSQVIAAIDWVVAHRNDAGLNIRVLNLSFGTDSAQDPRLDPLSHAVEAAWRLGIVVVVAVGNDGPTATRVSMPAANPYVIAVGGADPRGTAVRTDDIVGDFSTRGSATRHADLLAAGKSVVSLRVPGSYIDINYPTGRLPSDPAQRLFRGSGTSQATAVVSGAAALLLQQRPTLTPDQVKRLLMTTTDKMPTADPISAGEGQLNIAAAAAAPTPAYVQTWPASRGTGTLEGARGSAHIADPVTGVELRGERDIMGSSWNPGVWSAAALTARTWSGGVWNGRTWSGSSWSGYSWTSRTWSSALWTGTTWTGALWSSRTWSDAVWDGRTWSARTWSARTWSARTWSGSCWT</sequence>
<feature type="active site" description="Charge relay system" evidence="5">
    <location>
        <position position="159"/>
    </location>
</feature>
<dbReference type="AlphaFoldDB" id="A0A8J3ZMZ8"/>
<keyword evidence="6" id="KW-0732">Signal</keyword>
<dbReference type="SUPFAM" id="SSF52743">
    <property type="entry name" value="Subtilisin-like"/>
    <property type="match status" value="1"/>
</dbReference>
<comment type="caution">
    <text evidence="8">The sequence shown here is derived from an EMBL/GenBank/DDBJ whole genome shotgun (WGS) entry which is preliminary data.</text>
</comment>
<dbReference type="InterPro" id="IPR050131">
    <property type="entry name" value="Peptidase_S8_subtilisin-like"/>
</dbReference>
<dbReference type="Proteomes" id="UP000635606">
    <property type="component" value="Unassembled WGS sequence"/>
</dbReference>
<accession>A0A8J3ZMZ8</accession>
<proteinExistence type="inferred from homology"/>
<feature type="active site" description="Charge relay system" evidence="5">
    <location>
        <position position="399"/>
    </location>
</feature>
<name>A0A8J3ZMZ8_9ACTN</name>
<protein>
    <recommendedName>
        <fullName evidence="7">Peptidase S8/S53 domain-containing protein</fullName>
    </recommendedName>
</protein>
<feature type="domain" description="Peptidase S8/S53" evidence="7">
    <location>
        <begin position="150"/>
        <end position="435"/>
    </location>
</feature>
<dbReference type="Pfam" id="PF00082">
    <property type="entry name" value="Peptidase_S8"/>
    <property type="match status" value="1"/>
</dbReference>